<reference evidence="2 3" key="1">
    <citation type="submission" date="2022-10" db="EMBL/GenBank/DDBJ databases">
        <title>Luteolibacter arcticus strain CCTCC AB 2014275, whole genome shotgun sequencing project.</title>
        <authorList>
            <person name="Zhao G."/>
            <person name="Shen L."/>
        </authorList>
    </citation>
    <scope>NUCLEOTIDE SEQUENCE [LARGE SCALE GENOMIC DNA]</scope>
    <source>
        <strain evidence="2 3">CCTCC AB 2014275</strain>
    </source>
</reference>
<dbReference type="Gene3D" id="3.30.870.10">
    <property type="entry name" value="Endonuclease Chain A"/>
    <property type="match status" value="1"/>
</dbReference>
<comment type="caution">
    <text evidence="2">The sequence shown here is derived from an EMBL/GenBank/DDBJ whole genome shotgun (WGS) entry which is preliminary data.</text>
</comment>
<gene>
    <name evidence="2" type="primary">drmC</name>
    <name evidence="2" type="ORF">OKA05_16945</name>
</gene>
<accession>A0ABT3GL69</accession>
<dbReference type="NCBIfam" id="NF038319">
    <property type="entry name" value="DISARM_DrmC_I"/>
    <property type="match status" value="1"/>
</dbReference>
<dbReference type="SUPFAM" id="SSF56024">
    <property type="entry name" value="Phospholipase D/nuclease"/>
    <property type="match status" value="1"/>
</dbReference>
<dbReference type="Pfam" id="PF13091">
    <property type="entry name" value="PLDc_2"/>
    <property type="match status" value="1"/>
</dbReference>
<organism evidence="2 3">
    <name type="scientific">Luteolibacter arcticus</name>
    <dbReference type="NCBI Taxonomy" id="1581411"/>
    <lineage>
        <taxon>Bacteria</taxon>
        <taxon>Pseudomonadati</taxon>
        <taxon>Verrucomicrobiota</taxon>
        <taxon>Verrucomicrobiia</taxon>
        <taxon>Verrucomicrobiales</taxon>
        <taxon>Verrucomicrobiaceae</taxon>
        <taxon>Luteolibacter</taxon>
    </lineage>
</organism>
<feature type="domain" description="PLD phosphodiesterase" evidence="1">
    <location>
        <begin position="195"/>
        <end position="222"/>
    </location>
</feature>
<evidence type="ECO:0000313" key="2">
    <source>
        <dbReference type="EMBL" id="MCW1924256.1"/>
    </source>
</evidence>
<evidence type="ECO:0000259" key="1">
    <source>
        <dbReference type="PROSITE" id="PS50035"/>
    </source>
</evidence>
<sequence length="259" mass="28791">MNPFIDLSPTQLQNLHAAFQHGSLKYGVTTEGLIQQGLSTAQSTRIDQFLKERDFPAAAVAAIIEAVSQTRANSTILALAQTLVITGPAIPGEQILSTGSRFIEIVQHAKRELMLATFALYQGDQILAPIHEAMERNHGLEVTLILNIPRRYGDTTLSEEIIASFRNEFFGKHWPWPERPKVYFSPASLHLTVAERSSMHGKFLIADEERCFITSANFTEAAQRRNIEVGVELSGSLEPTKLSGYFKSLIREGKLTRLA</sequence>
<proteinExistence type="predicted"/>
<dbReference type="InterPro" id="IPR025202">
    <property type="entry name" value="PLD-like_dom"/>
</dbReference>
<dbReference type="EMBL" id="JAPDDT010000007">
    <property type="protein sequence ID" value="MCW1924256.1"/>
    <property type="molecule type" value="Genomic_DNA"/>
</dbReference>
<keyword evidence="3" id="KW-1185">Reference proteome</keyword>
<dbReference type="PROSITE" id="PS50035">
    <property type="entry name" value="PLD"/>
    <property type="match status" value="1"/>
</dbReference>
<dbReference type="Proteomes" id="UP001320876">
    <property type="component" value="Unassembled WGS sequence"/>
</dbReference>
<dbReference type="InterPro" id="IPR047955">
    <property type="entry name" value="DrmC-like"/>
</dbReference>
<dbReference type="InterPro" id="IPR001736">
    <property type="entry name" value="PLipase_D/transphosphatidylase"/>
</dbReference>
<protein>
    <submittedName>
        <fullName evidence="2">DISARM system phospholipase D-like protein DrmC</fullName>
    </submittedName>
</protein>
<evidence type="ECO:0000313" key="3">
    <source>
        <dbReference type="Proteomes" id="UP001320876"/>
    </source>
</evidence>
<name>A0ABT3GL69_9BACT</name>
<dbReference type="RefSeq" id="WP_264488365.1">
    <property type="nucleotide sequence ID" value="NZ_JAPDDT010000007.1"/>
</dbReference>